<evidence type="ECO:0000256" key="1">
    <source>
        <dbReference type="SAM" id="MobiDB-lite"/>
    </source>
</evidence>
<sequence length="70" mass="7921">MVPSFRRVEDMGLAAARAARFLCRTPWKRQPETWTMPCPASRTRKGRHGVPRRPLHGVLYGSGWSSSRGV</sequence>
<dbReference type="Proteomes" id="UP000002194">
    <property type="component" value="Chromosome"/>
</dbReference>
<protein>
    <submittedName>
        <fullName evidence="2">Uncharacterized protein</fullName>
    </submittedName>
</protein>
<feature type="compositionally biased region" description="Basic residues" evidence="1">
    <location>
        <begin position="42"/>
        <end position="54"/>
    </location>
</feature>
<proteinExistence type="predicted"/>
<evidence type="ECO:0000313" key="3">
    <source>
        <dbReference type="Proteomes" id="UP000002194"/>
    </source>
</evidence>
<name>Q72DV5_NITV2</name>
<dbReference type="EnsemblBacteria" id="AAS95304">
    <property type="protein sequence ID" value="AAS95304"/>
    <property type="gene ID" value="DVU_0824"/>
</dbReference>
<reference evidence="2 3" key="1">
    <citation type="journal article" date="2004" name="Nat. Biotechnol.">
        <title>The genome sequence of the anaerobic, sulfate-reducing bacterium Desulfovibrio vulgaris Hildenborough.</title>
        <authorList>
            <person name="Heidelberg J.F."/>
            <person name="Seshadri R."/>
            <person name="Haveman S.A."/>
            <person name="Hemme C.L."/>
            <person name="Paulsen I.T."/>
            <person name="Kolonay J.F."/>
            <person name="Eisen J.A."/>
            <person name="Ward N."/>
            <person name="Methe B."/>
            <person name="Brinkac L.M."/>
            <person name="Daugherty S.C."/>
            <person name="Deboy R.T."/>
            <person name="Dodson R.J."/>
            <person name="Durkin A.S."/>
            <person name="Madupu R."/>
            <person name="Nelson W.C."/>
            <person name="Sullivan S.A."/>
            <person name="Fouts D."/>
            <person name="Haft D.H."/>
            <person name="Selengut J."/>
            <person name="Peterson J.D."/>
            <person name="Davidsen T.M."/>
            <person name="Zafar N."/>
            <person name="Zhou L."/>
            <person name="Radune D."/>
            <person name="Dimitrov G."/>
            <person name="Hance M."/>
            <person name="Tran K."/>
            <person name="Khouri H."/>
            <person name="Gill J."/>
            <person name="Utterback T.R."/>
            <person name="Feldblyum T.V."/>
            <person name="Wall J.D."/>
            <person name="Voordouw G."/>
            <person name="Fraser C.M."/>
        </authorList>
    </citation>
    <scope>NUCLEOTIDE SEQUENCE [LARGE SCALE GENOMIC DNA]</scope>
    <source>
        <strain evidence="3">ATCC 29579 / DSM 644 / NCIMB 8303 / VKM B-1760 / Hildenborough</strain>
    </source>
</reference>
<gene>
    <name evidence="2" type="ordered locus">DVU_0824</name>
</gene>
<dbReference type="PaxDb" id="882-DVU_0824"/>
<dbReference type="EMBL" id="AE017285">
    <property type="protein sequence ID" value="AAS95304.1"/>
    <property type="molecule type" value="Genomic_DNA"/>
</dbReference>
<accession>Q72DV5</accession>
<keyword evidence="3" id="KW-1185">Reference proteome</keyword>
<feature type="region of interest" description="Disordered" evidence="1">
    <location>
        <begin position="34"/>
        <end position="54"/>
    </location>
</feature>
<dbReference type="KEGG" id="dvu:DVU_0824"/>
<evidence type="ECO:0000313" key="2">
    <source>
        <dbReference type="EMBL" id="AAS95304.1"/>
    </source>
</evidence>
<organism evidence="2 3">
    <name type="scientific">Nitratidesulfovibrio vulgaris (strain ATCC 29579 / DSM 644 / CCUG 34227 / NCIMB 8303 / VKM B-1760 / Hildenborough)</name>
    <name type="common">Desulfovibrio vulgaris</name>
    <dbReference type="NCBI Taxonomy" id="882"/>
    <lineage>
        <taxon>Bacteria</taxon>
        <taxon>Pseudomonadati</taxon>
        <taxon>Thermodesulfobacteriota</taxon>
        <taxon>Desulfovibrionia</taxon>
        <taxon>Desulfovibrionales</taxon>
        <taxon>Desulfovibrionaceae</taxon>
        <taxon>Nitratidesulfovibrio</taxon>
    </lineage>
</organism>
<dbReference type="AlphaFoldDB" id="Q72DV5"/>
<dbReference type="HOGENOM" id="CLU_2751279_0_0_7"/>